<feature type="binding site" evidence="8">
    <location>
        <position position="61"/>
    </location>
    <ligand>
        <name>(R)-pantoate</name>
        <dbReference type="ChEBI" id="CHEBI:15980"/>
    </ligand>
</feature>
<dbReference type="SUPFAM" id="SSF52374">
    <property type="entry name" value="Nucleotidylyl transferase"/>
    <property type="match status" value="1"/>
</dbReference>
<dbReference type="UniPathway" id="UPA00028">
    <property type="reaction ID" value="UER00005"/>
</dbReference>
<evidence type="ECO:0000256" key="4">
    <source>
        <dbReference type="ARBA" id="ARBA00022655"/>
    </source>
</evidence>
<comment type="subunit">
    <text evidence="8">Homodimer.</text>
</comment>
<evidence type="ECO:0000256" key="7">
    <source>
        <dbReference type="ARBA" id="ARBA00048258"/>
    </source>
</evidence>
<keyword evidence="5 8" id="KW-0547">Nucleotide-binding</keyword>
<dbReference type="GO" id="GO:0004592">
    <property type="term" value="F:pantoate-beta-alanine ligase activity"/>
    <property type="evidence" value="ECO:0007669"/>
    <property type="project" value="UniProtKB-UniRule"/>
</dbReference>
<accession>A0A1G9EQZ4</accession>
<comment type="similarity">
    <text evidence="2 8">Belongs to the pantothenate synthetase family.</text>
</comment>
<evidence type="ECO:0000256" key="2">
    <source>
        <dbReference type="ARBA" id="ARBA00009256"/>
    </source>
</evidence>
<protein>
    <recommendedName>
        <fullName evidence="8">Pantothenate synthetase</fullName>
        <shortName evidence="8">PS</shortName>
        <ecNumber evidence="8">6.3.2.1</ecNumber>
    </recommendedName>
    <alternativeName>
        <fullName evidence="8">Pantoate--beta-alanine ligase</fullName>
    </alternativeName>
    <alternativeName>
        <fullName evidence="8">Pantoate-activating enzyme</fullName>
    </alternativeName>
</protein>
<dbReference type="NCBIfam" id="TIGR00018">
    <property type="entry name" value="panC"/>
    <property type="match status" value="1"/>
</dbReference>
<feature type="binding site" evidence="8">
    <location>
        <begin position="30"/>
        <end position="37"/>
    </location>
    <ligand>
        <name>ATP</name>
        <dbReference type="ChEBI" id="CHEBI:30616"/>
    </ligand>
</feature>
<evidence type="ECO:0000256" key="6">
    <source>
        <dbReference type="ARBA" id="ARBA00022840"/>
    </source>
</evidence>
<dbReference type="CDD" id="cd00560">
    <property type="entry name" value="PanC"/>
    <property type="match status" value="1"/>
</dbReference>
<organism evidence="9 10">
    <name type="scientific">Catalinimonas alkaloidigena</name>
    <dbReference type="NCBI Taxonomy" id="1075417"/>
    <lineage>
        <taxon>Bacteria</taxon>
        <taxon>Pseudomonadati</taxon>
        <taxon>Bacteroidota</taxon>
        <taxon>Cytophagia</taxon>
        <taxon>Cytophagales</taxon>
        <taxon>Catalimonadaceae</taxon>
        <taxon>Catalinimonas</taxon>
    </lineage>
</organism>
<dbReference type="Pfam" id="PF02569">
    <property type="entry name" value="Pantoate_ligase"/>
    <property type="match status" value="1"/>
</dbReference>
<dbReference type="EMBL" id="FNFO01000003">
    <property type="protein sequence ID" value="SDK78627.1"/>
    <property type="molecule type" value="Genomic_DNA"/>
</dbReference>
<dbReference type="Gene3D" id="3.30.1300.10">
    <property type="entry name" value="Pantoate-beta-alanine ligase, C-terminal domain"/>
    <property type="match status" value="1"/>
</dbReference>
<dbReference type="GO" id="GO:0015940">
    <property type="term" value="P:pantothenate biosynthetic process"/>
    <property type="evidence" value="ECO:0007669"/>
    <property type="project" value="UniProtKB-UniRule"/>
</dbReference>
<comment type="miscellaneous">
    <text evidence="8">The reaction proceeds by a bi uni uni bi ping pong mechanism.</text>
</comment>
<keyword evidence="3 8" id="KW-0436">Ligase</keyword>
<dbReference type="PANTHER" id="PTHR21299:SF1">
    <property type="entry name" value="PANTOATE--BETA-ALANINE LIGASE"/>
    <property type="match status" value="1"/>
</dbReference>
<proteinExistence type="inferred from homology"/>
<feature type="binding site" evidence="8">
    <location>
        <position position="153"/>
    </location>
    <ligand>
        <name>(R)-pantoate</name>
        <dbReference type="ChEBI" id="CHEBI:15980"/>
    </ligand>
</feature>
<dbReference type="GO" id="GO:0005524">
    <property type="term" value="F:ATP binding"/>
    <property type="evidence" value="ECO:0007669"/>
    <property type="project" value="UniProtKB-KW"/>
</dbReference>
<feature type="binding site" evidence="8">
    <location>
        <position position="61"/>
    </location>
    <ligand>
        <name>beta-alanine</name>
        <dbReference type="ChEBI" id="CHEBI:57966"/>
    </ligand>
</feature>
<dbReference type="InterPro" id="IPR003721">
    <property type="entry name" value="Pantoate_ligase"/>
</dbReference>
<gene>
    <name evidence="8" type="primary">panC</name>
    <name evidence="9" type="ORF">SAMN05421823_103561</name>
</gene>
<sequence length="282" mass="31728">MEVFQTSAALKKYLFQQRCSGKIIGFVPTMGALHEGHLSLLEAAQRTTDCTVCSIFVNPTQFNNSTDLAKYPRTLEADRALLEAAGCDVLFCPDEQEIYPDQGLLRLDFGPLEQRMEGAYRPGHFHGVGLVVAKLLHKVSPDKAFFGQKDLQQFRIVAQLVRDLSFDVQLEMVPIQREAHGLAMSSRNRRLTPEQRHEAGQLYATLQRAAARVFELPLPQLHRMVEEQLSASPSIRLEYFEVVDAHTLEPVQDVHQAEALALCLAAYVGEVRLIDNVLMEEK</sequence>
<evidence type="ECO:0000313" key="10">
    <source>
        <dbReference type="Proteomes" id="UP000198510"/>
    </source>
</evidence>
<keyword evidence="10" id="KW-1185">Reference proteome</keyword>
<dbReference type="PANTHER" id="PTHR21299">
    <property type="entry name" value="CYTIDYLATE KINASE/PANTOATE-BETA-ALANINE LIGASE"/>
    <property type="match status" value="1"/>
</dbReference>
<dbReference type="InterPro" id="IPR014729">
    <property type="entry name" value="Rossmann-like_a/b/a_fold"/>
</dbReference>
<dbReference type="Gene3D" id="3.40.50.620">
    <property type="entry name" value="HUPs"/>
    <property type="match status" value="1"/>
</dbReference>
<comment type="caution">
    <text evidence="8">Lacks conserved residue(s) required for the propagation of feature annotation.</text>
</comment>
<evidence type="ECO:0000256" key="8">
    <source>
        <dbReference type="HAMAP-Rule" id="MF_00158"/>
    </source>
</evidence>
<comment type="catalytic activity">
    <reaction evidence="7 8">
        <text>(R)-pantoate + beta-alanine + ATP = (R)-pantothenate + AMP + diphosphate + H(+)</text>
        <dbReference type="Rhea" id="RHEA:10912"/>
        <dbReference type="ChEBI" id="CHEBI:15378"/>
        <dbReference type="ChEBI" id="CHEBI:15980"/>
        <dbReference type="ChEBI" id="CHEBI:29032"/>
        <dbReference type="ChEBI" id="CHEBI:30616"/>
        <dbReference type="ChEBI" id="CHEBI:33019"/>
        <dbReference type="ChEBI" id="CHEBI:57966"/>
        <dbReference type="ChEBI" id="CHEBI:456215"/>
        <dbReference type="EC" id="6.3.2.1"/>
    </reaction>
</comment>
<dbReference type="OrthoDB" id="9773087at2"/>
<name>A0A1G9EQZ4_9BACT</name>
<dbReference type="AlphaFoldDB" id="A0A1G9EQZ4"/>
<feature type="binding site" evidence="8">
    <location>
        <begin position="147"/>
        <end position="150"/>
    </location>
    <ligand>
        <name>ATP</name>
        <dbReference type="ChEBI" id="CHEBI:30616"/>
    </ligand>
</feature>
<dbReference type="GO" id="GO:0005829">
    <property type="term" value="C:cytosol"/>
    <property type="evidence" value="ECO:0007669"/>
    <property type="project" value="TreeGrafter"/>
</dbReference>
<reference evidence="9 10" key="1">
    <citation type="submission" date="2016-10" db="EMBL/GenBank/DDBJ databases">
        <authorList>
            <person name="de Groot N.N."/>
        </authorList>
    </citation>
    <scope>NUCLEOTIDE SEQUENCE [LARGE SCALE GENOMIC DNA]</scope>
    <source>
        <strain evidence="9 10">DSM 25186</strain>
    </source>
</reference>
<comment type="subcellular location">
    <subcellularLocation>
        <location evidence="8">Cytoplasm</location>
    </subcellularLocation>
</comment>
<evidence type="ECO:0000256" key="5">
    <source>
        <dbReference type="ARBA" id="ARBA00022741"/>
    </source>
</evidence>
<comment type="pathway">
    <text evidence="1 8">Cofactor biosynthesis; (R)-pantothenate biosynthesis; (R)-pantothenate from (R)-pantoate and beta-alanine: step 1/1.</text>
</comment>
<evidence type="ECO:0000313" key="9">
    <source>
        <dbReference type="EMBL" id="SDK78627.1"/>
    </source>
</evidence>
<feature type="binding site" evidence="8">
    <location>
        <begin position="184"/>
        <end position="187"/>
    </location>
    <ligand>
        <name>ATP</name>
        <dbReference type="ChEBI" id="CHEBI:30616"/>
    </ligand>
</feature>
<feature type="active site" description="Proton donor" evidence="8">
    <location>
        <position position="37"/>
    </location>
</feature>
<dbReference type="Proteomes" id="UP000198510">
    <property type="component" value="Unassembled WGS sequence"/>
</dbReference>
<dbReference type="InterPro" id="IPR042176">
    <property type="entry name" value="Pantoate_ligase_C"/>
</dbReference>
<keyword evidence="6 8" id="KW-0067">ATP-binding</keyword>
<comment type="function">
    <text evidence="8">Catalyzes the condensation of pantoate with beta-alanine in an ATP-dependent reaction via a pantoyl-adenylate intermediate.</text>
</comment>
<dbReference type="STRING" id="1075417.SAMN05421823_103561"/>
<keyword evidence="8" id="KW-0963">Cytoplasm</keyword>
<dbReference type="RefSeq" id="WP_089681554.1">
    <property type="nucleotide sequence ID" value="NZ_FNFO01000003.1"/>
</dbReference>
<dbReference type="HAMAP" id="MF_00158">
    <property type="entry name" value="PanC"/>
    <property type="match status" value="1"/>
</dbReference>
<evidence type="ECO:0000256" key="1">
    <source>
        <dbReference type="ARBA" id="ARBA00004990"/>
    </source>
</evidence>
<evidence type="ECO:0000256" key="3">
    <source>
        <dbReference type="ARBA" id="ARBA00022598"/>
    </source>
</evidence>
<dbReference type="EC" id="6.3.2.1" evidence="8"/>
<keyword evidence="4 8" id="KW-0566">Pantothenate biosynthesis</keyword>